<accession>A0A1Y2HQE9</accession>
<reference evidence="2 3" key="1">
    <citation type="submission" date="2016-07" db="EMBL/GenBank/DDBJ databases">
        <title>Pervasive Adenine N6-methylation of Active Genes in Fungi.</title>
        <authorList>
            <consortium name="DOE Joint Genome Institute"/>
            <person name="Mondo S.J."/>
            <person name="Dannebaum R.O."/>
            <person name="Kuo R.C."/>
            <person name="Labutti K."/>
            <person name="Haridas S."/>
            <person name="Kuo A."/>
            <person name="Salamov A."/>
            <person name="Ahrendt S.R."/>
            <person name="Lipzen A."/>
            <person name="Sullivan W."/>
            <person name="Andreopoulos W.B."/>
            <person name="Clum A."/>
            <person name="Lindquist E."/>
            <person name="Daum C."/>
            <person name="Ramamoorthy G.K."/>
            <person name="Gryganskyi A."/>
            <person name="Culley D."/>
            <person name="Magnuson J.K."/>
            <person name="James T.Y."/>
            <person name="O'Malley M.A."/>
            <person name="Stajich J.E."/>
            <person name="Spatafora J.W."/>
            <person name="Visel A."/>
            <person name="Grigoriev I.V."/>
        </authorList>
    </citation>
    <scope>NUCLEOTIDE SEQUENCE [LARGE SCALE GENOMIC DNA]</scope>
    <source>
        <strain evidence="2 3">PL171</strain>
    </source>
</reference>
<dbReference type="AlphaFoldDB" id="A0A1Y2HQE9"/>
<dbReference type="OrthoDB" id="2137001at2759"/>
<evidence type="ECO:0000313" key="3">
    <source>
        <dbReference type="Proteomes" id="UP000193411"/>
    </source>
</evidence>
<gene>
    <name evidence="2" type="ORF">BCR44DRAFT_108391</name>
</gene>
<feature type="coiled-coil region" evidence="1">
    <location>
        <begin position="92"/>
        <end position="126"/>
    </location>
</feature>
<feature type="non-terminal residue" evidence="2">
    <location>
        <position position="204"/>
    </location>
</feature>
<organism evidence="2 3">
    <name type="scientific">Catenaria anguillulae PL171</name>
    <dbReference type="NCBI Taxonomy" id="765915"/>
    <lineage>
        <taxon>Eukaryota</taxon>
        <taxon>Fungi</taxon>
        <taxon>Fungi incertae sedis</taxon>
        <taxon>Blastocladiomycota</taxon>
        <taxon>Blastocladiomycetes</taxon>
        <taxon>Blastocladiales</taxon>
        <taxon>Catenariaceae</taxon>
        <taxon>Catenaria</taxon>
    </lineage>
</organism>
<feature type="coiled-coil region" evidence="1">
    <location>
        <begin position="19"/>
        <end position="53"/>
    </location>
</feature>
<comment type="caution">
    <text evidence="2">The sequence shown here is derived from an EMBL/GenBank/DDBJ whole genome shotgun (WGS) entry which is preliminary data.</text>
</comment>
<evidence type="ECO:0000256" key="1">
    <source>
        <dbReference type="SAM" id="Coils"/>
    </source>
</evidence>
<keyword evidence="1" id="KW-0175">Coiled coil</keyword>
<dbReference type="Proteomes" id="UP000193411">
    <property type="component" value="Unassembled WGS sequence"/>
</dbReference>
<proteinExistence type="predicted"/>
<keyword evidence="3" id="KW-1185">Reference proteome</keyword>
<sequence length="204" mass="23078">DERALHVLEQKFQLTCEILEKTREDKAALQKQNAELKQRCDAWAQRVDEVKAQWRKLAEMGEKRVKRGDPGQLQNGNGDYEIVDVPGLKLRNETLTLENKHLTEEVELLNAKISELESAKLTLESTQSHLAMQLRAFENQANLSAAALTGATQRAVRAEQLSAFLEVQLKDAKPNVRIDYSVVQKEEFSPSPALQSMFLKQPTP</sequence>
<evidence type="ECO:0000313" key="2">
    <source>
        <dbReference type="EMBL" id="ORZ35342.1"/>
    </source>
</evidence>
<protein>
    <submittedName>
        <fullName evidence="2">Uncharacterized protein</fullName>
    </submittedName>
</protein>
<name>A0A1Y2HQE9_9FUNG</name>
<dbReference type="EMBL" id="MCFL01000023">
    <property type="protein sequence ID" value="ORZ35342.1"/>
    <property type="molecule type" value="Genomic_DNA"/>
</dbReference>
<feature type="non-terminal residue" evidence="2">
    <location>
        <position position="1"/>
    </location>
</feature>